<comment type="function">
    <text evidence="7">Catalyzes the N-acylation of UDP-3-O-acylglucosamine using 3-hydroxyacyl-ACP as the acyl donor. Is involved in the biosynthesis of lipid A, a phosphorylated glycolipid that anchors the lipopolysaccharide to the outer membrane of the cell.</text>
</comment>
<dbReference type="PROSITE" id="PS00101">
    <property type="entry name" value="HEXAPEP_TRANSFERASES"/>
    <property type="match status" value="1"/>
</dbReference>
<gene>
    <name evidence="7 10" type="primary">lpxD</name>
    <name evidence="10" type="ORF">DB44_DE00220</name>
</gene>
<keyword evidence="5 7" id="KW-0443">Lipid metabolism</keyword>
<evidence type="ECO:0000256" key="4">
    <source>
        <dbReference type="ARBA" id="ARBA00022737"/>
    </source>
</evidence>
<name>A0A0C1JMB9_9BACT</name>
<dbReference type="CDD" id="cd03352">
    <property type="entry name" value="LbH_LpxD"/>
    <property type="match status" value="1"/>
</dbReference>
<dbReference type="EC" id="2.3.1.191" evidence="7"/>
<evidence type="ECO:0000259" key="9">
    <source>
        <dbReference type="Pfam" id="PF04613"/>
    </source>
</evidence>
<comment type="catalytic activity">
    <reaction evidence="7">
        <text>a UDP-3-O-[(3R)-3-hydroxyacyl]-alpha-D-glucosamine + a (3R)-hydroxyacyl-[ACP] = a UDP-2-N,3-O-bis[(3R)-3-hydroxyacyl]-alpha-D-glucosamine + holo-[ACP] + H(+)</text>
        <dbReference type="Rhea" id="RHEA:53836"/>
        <dbReference type="Rhea" id="RHEA-COMP:9685"/>
        <dbReference type="Rhea" id="RHEA-COMP:9945"/>
        <dbReference type="ChEBI" id="CHEBI:15378"/>
        <dbReference type="ChEBI" id="CHEBI:64479"/>
        <dbReference type="ChEBI" id="CHEBI:78827"/>
        <dbReference type="ChEBI" id="CHEBI:137740"/>
        <dbReference type="ChEBI" id="CHEBI:137748"/>
        <dbReference type="EC" id="2.3.1.191"/>
    </reaction>
</comment>
<keyword evidence="1 7" id="KW-0444">Lipid biosynthesis</keyword>
<accession>A0A0C1JMB9</accession>
<evidence type="ECO:0000256" key="2">
    <source>
        <dbReference type="ARBA" id="ARBA00022556"/>
    </source>
</evidence>
<reference evidence="10 11" key="1">
    <citation type="journal article" date="2014" name="Mol. Biol. Evol.">
        <title>Massive expansion of Ubiquitination-related gene families within the Chlamydiae.</title>
        <authorList>
            <person name="Domman D."/>
            <person name="Collingro A."/>
            <person name="Lagkouvardos I."/>
            <person name="Gehre L."/>
            <person name="Weinmaier T."/>
            <person name="Rattei T."/>
            <person name="Subtil A."/>
            <person name="Horn M."/>
        </authorList>
    </citation>
    <scope>NUCLEOTIDE SEQUENCE [LARGE SCALE GENOMIC DNA]</scope>
    <source>
        <strain evidence="10 11">EI2</strain>
    </source>
</reference>
<dbReference type="NCBIfam" id="NF002060">
    <property type="entry name" value="PRK00892.1"/>
    <property type="match status" value="1"/>
</dbReference>
<evidence type="ECO:0000256" key="6">
    <source>
        <dbReference type="ARBA" id="ARBA00023315"/>
    </source>
</evidence>
<dbReference type="GO" id="GO:0016020">
    <property type="term" value="C:membrane"/>
    <property type="evidence" value="ECO:0007669"/>
    <property type="project" value="GOC"/>
</dbReference>
<evidence type="ECO:0000256" key="8">
    <source>
        <dbReference type="SAM" id="Coils"/>
    </source>
</evidence>
<dbReference type="InterPro" id="IPR011004">
    <property type="entry name" value="Trimer_LpxA-like_sf"/>
</dbReference>
<dbReference type="GO" id="GO:0016410">
    <property type="term" value="F:N-acyltransferase activity"/>
    <property type="evidence" value="ECO:0007669"/>
    <property type="project" value="InterPro"/>
</dbReference>
<dbReference type="AlphaFoldDB" id="A0A0C1JMB9"/>
<feature type="domain" description="UDP-3-O-[3-hydroxymyristoyl] glucosamine N-acyltransferase non-repeat region" evidence="9">
    <location>
        <begin position="27"/>
        <end position="90"/>
    </location>
</feature>
<keyword evidence="2 7" id="KW-0441">Lipid A biosynthesis</keyword>
<dbReference type="OMA" id="PAMEIHE"/>
<organism evidence="10 11">
    <name type="scientific">Candidatus Protochlamydia amoebophila</name>
    <dbReference type="NCBI Taxonomy" id="362787"/>
    <lineage>
        <taxon>Bacteria</taxon>
        <taxon>Pseudomonadati</taxon>
        <taxon>Chlamydiota</taxon>
        <taxon>Chlamydiia</taxon>
        <taxon>Parachlamydiales</taxon>
        <taxon>Parachlamydiaceae</taxon>
        <taxon>Candidatus Protochlamydia</taxon>
    </lineage>
</organism>
<dbReference type="GO" id="GO:0103118">
    <property type="term" value="F:UDP-3-O-[(3R)-3-hydroxyacyl]-glucosamine N-acyltransferase activity"/>
    <property type="evidence" value="ECO:0007669"/>
    <property type="project" value="UniProtKB-EC"/>
</dbReference>
<dbReference type="Pfam" id="PF04613">
    <property type="entry name" value="LpxD"/>
    <property type="match status" value="1"/>
</dbReference>
<dbReference type="SUPFAM" id="SSF51161">
    <property type="entry name" value="Trimeric LpxA-like enzymes"/>
    <property type="match status" value="1"/>
</dbReference>
<dbReference type="Pfam" id="PF00132">
    <property type="entry name" value="Hexapep"/>
    <property type="match status" value="3"/>
</dbReference>
<comment type="subunit">
    <text evidence="7">Homotrimer.</text>
</comment>
<dbReference type="UniPathway" id="UPA00973"/>
<dbReference type="InterPro" id="IPR007691">
    <property type="entry name" value="LpxD"/>
</dbReference>
<proteinExistence type="inferred from homology"/>
<evidence type="ECO:0000256" key="3">
    <source>
        <dbReference type="ARBA" id="ARBA00022679"/>
    </source>
</evidence>
<keyword evidence="4 7" id="KW-0677">Repeat</keyword>
<dbReference type="EMBL" id="JSAN01000077">
    <property type="protein sequence ID" value="KIC71696.1"/>
    <property type="molecule type" value="Genomic_DNA"/>
</dbReference>
<dbReference type="GO" id="GO:0009245">
    <property type="term" value="P:lipid A biosynthetic process"/>
    <property type="evidence" value="ECO:0007669"/>
    <property type="project" value="UniProtKB-UniRule"/>
</dbReference>
<sequence>MNEKKHFTLQELALLTDCKLVGNPSQIIKSVADLENASEEDASFFANNRYLQSLKESQAGVVFVDLQTPLIEGKNYLLSENPSRSFQHLIDTLYPQKKHPSGFTGIHTSAVIHPTAEIGNKVTICPQAVIDEGVKIGSGSFIGAGVYIGSYSEIGEDCTIHPRVVIREKCYLGNRVILQPGVVIGSCGFGYTTNQQGQHIKLNQVGNVWVENDVEIGANTTIDRARFKSTRIGQGTKIDNLVQIAHGVTIGSYNIIVSQTGIAGSTTTGKYVVIAGQAAIAGHLHLKDHVVVAGKSGVTKSLNTGKYSGIPAMPIKDYNRNQVFLRKIEIYINQIKNLEKRVLELESQN</sequence>
<evidence type="ECO:0000256" key="7">
    <source>
        <dbReference type="HAMAP-Rule" id="MF_00523"/>
    </source>
</evidence>
<dbReference type="PANTHER" id="PTHR43378">
    <property type="entry name" value="UDP-3-O-ACYLGLUCOSAMINE N-ACYLTRANSFERASE"/>
    <property type="match status" value="1"/>
</dbReference>
<feature type="coiled-coil region" evidence="8">
    <location>
        <begin position="321"/>
        <end position="348"/>
    </location>
</feature>
<dbReference type="InterPro" id="IPR020573">
    <property type="entry name" value="UDP_GlcNAc_AcTrfase_non-rep"/>
</dbReference>
<evidence type="ECO:0000256" key="1">
    <source>
        <dbReference type="ARBA" id="ARBA00022516"/>
    </source>
</evidence>
<keyword evidence="6 7" id="KW-0012">Acyltransferase</keyword>
<feature type="active site" description="Proton acceptor" evidence="7">
    <location>
        <position position="246"/>
    </location>
</feature>
<evidence type="ECO:0000313" key="11">
    <source>
        <dbReference type="Proteomes" id="UP000031465"/>
    </source>
</evidence>
<keyword evidence="3 7" id="KW-0808">Transferase</keyword>
<dbReference type="NCBIfam" id="TIGR01853">
    <property type="entry name" value="lipid_A_lpxD"/>
    <property type="match status" value="1"/>
</dbReference>
<dbReference type="InterPro" id="IPR018357">
    <property type="entry name" value="Hexapep_transf_CS"/>
</dbReference>
<comment type="caution">
    <text evidence="10">The sequence shown here is derived from an EMBL/GenBank/DDBJ whole genome shotgun (WGS) entry which is preliminary data.</text>
</comment>
<dbReference type="Proteomes" id="UP000031465">
    <property type="component" value="Unassembled WGS sequence"/>
</dbReference>
<dbReference type="InterPro" id="IPR001451">
    <property type="entry name" value="Hexapep"/>
</dbReference>
<dbReference type="Gene3D" id="3.40.1390.10">
    <property type="entry name" value="MurE/MurF, N-terminal domain"/>
    <property type="match status" value="1"/>
</dbReference>
<comment type="pathway">
    <text evidence="7">Bacterial outer membrane biogenesis; LPS lipid A biosynthesis.</text>
</comment>
<evidence type="ECO:0000256" key="5">
    <source>
        <dbReference type="ARBA" id="ARBA00023098"/>
    </source>
</evidence>
<dbReference type="HAMAP" id="MF_00523">
    <property type="entry name" value="LpxD"/>
    <property type="match status" value="1"/>
</dbReference>
<dbReference type="SMR" id="A0A0C1JMB9"/>
<keyword evidence="8" id="KW-0175">Coiled coil</keyword>
<evidence type="ECO:0000313" key="10">
    <source>
        <dbReference type="EMBL" id="KIC71696.1"/>
    </source>
</evidence>
<comment type="similarity">
    <text evidence="7">Belongs to the transferase hexapeptide repeat family. LpxD subfamily.</text>
</comment>
<dbReference type="PATRIC" id="fig|362787.3.peg.1265"/>
<protein>
    <recommendedName>
        <fullName evidence="7">UDP-3-O-acylglucosamine N-acyltransferase</fullName>
        <ecNumber evidence="7">2.3.1.191</ecNumber>
    </recommendedName>
</protein>
<dbReference type="Gene3D" id="2.160.10.10">
    <property type="entry name" value="Hexapeptide repeat proteins"/>
    <property type="match status" value="1"/>
</dbReference>
<dbReference type="PANTHER" id="PTHR43378:SF2">
    <property type="entry name" value="UDP-3-O-ACYLGLUCOSAMINE N-ACYLTRANSFERASE 1, MITOCHONDRIAL-RELATED"/>
    <property type="match status" value="1"/>
</dbReference>
<dbReference type="RefSeq" id="WP_011176273.1">
    <property type="nucleotide sequence ID" value="NZ_JSAN01000077.1"/>
</dbReference>